<keyword evidence="16 18" id="KW-0899">Viral immunoevasion</keyword>
<evidence type="ECO:0000256" key="17">
    <source>
        <dbReference type="ARBA" id="ARBA00023309"/>
    </source>
</evidence>
<keyword evidence="5 18" id="KW-1090">Inhibition of host innate immune response by virus</keyword>
<evidence type="ECO:0000256" key="1">
    <source>
        <dbReference type="ARBA" id="ARBA00022504"/>
    </source>
</evidence>
<evidence type="ECO:0000256" key="5">
    <source>
        <dbReference type="ARBA" id="ARBA00022632"/>
    </source>
</evidence>
<evidence type="ECO:0000256" key="13">
    <source>
        <dbReference type="ARBA" id="ARBA00023163"/>
    </source>
</evidence>
<dbReference type="GO" id="GO:0003677">
    <property type="term" value="F:DNA binding"/>
    <property type="evidence" value="ECO:0007669"/>
    <property type="project" value="UniProtKB-UniRule"/>
</dbReference>
<evidence type="ECO:0000256" key="7">
    <source>
        <dbReference type="ARBA" id="ARBA00022771"/>
    </source>
</evidence>
<feature type="zinc finger region" evidence="18">
    <location>
        <begin position="57"/>
        <end position="93"/>
    </location>
</feature>
<keyword evidence="12 18" id="KW-0010">Activator</keyword>
<keyword evidence="9 18" id="KW-0862">Zinc</keyword>
<dbReference type="Gene3D" id="3.30.160.330">
    <property type="match status" value="1"/>
</dbReference>
<sequence>MIGKEVTLQDIVLELNELQPEVQPVDLFCEEELPNEQQEREEEPQIERASYKVVAPCGCCKVKLRIFISATEFAIRSFQQLLIDELQLLCPDCRGNCKHGGS</sequence>
<comment type="subunit">
    <text evidence="18">Homodimer. Homooligomer. Interacts with host RB1; this interaction induces dissociation of RB1-E2F1 complex thereby disrupting RB1 activity. Interacts with host EP300; this interaction represses EP300 transcriptional activity. Interacts with protein E2; this interaction inhibits E7 oncogenic activity. Interacts with host TMEM173/STING; this interaction impairs the ability of TMEM173/STING to sense cytosolic DNA and promote the production of type I interferon (IFN-alpha and IFN-beta).</text>
</comment>
<organism evidence="20">
    <name type="scientific">Human papillomavirus 20</name>
    <dbReference type="NCBI Taxonomy" id="31547"/>
    <lineage>
        <taxon>Viruses</taxon>
        <taxon>Monodnaviria</taxon>
        <taxon>Shotokuvirae</taxon>
        <taxon>Cossaviricota</taxon>
        <taxon>Papovaviricetes</taxon>
        <taxon>Zurhausenvirales</taxon>
        <taxon>Papillomaviridae</taxon>
        <taxon>Firstpapillomavirinae</taxon>
        <taxon>Betapapillomavirus</taxon>
        <taxon>Betapapillomavirus 1</taxon>
    </lineage>
</organism>
<comment type="function">
    <text evidence="19">E7 protein has both transforming and trans-activating activities.</text>
</comment>
<dbReference type="Pfam" id="PF00527">
    <property type="entry name" value="E7"/>
    <property type="match status" value="1"/>
</dbReference>
<gene>
    <name evidence="18 20" type="primary">E7</name>
</gene>
<dbReference type="PIRSF" id="PIRSF003407">
    <property type="entry name" value="Papvi_E7"/>
    <property type="match status" value="1"/>
</dbReference>
<keyword evidence="6 18" id="KW-0479">Metal-binding</keyword>
<dbReference type="HAMAP" id="MF_04004">
    <property type="entry name" value="PPV_E7"/>
    <property type="match status" value="1"/>
</dbReference>
<evidence type="ECO:0000256" key="4">
    <source>
        <dbReference type="ARBA" id="ARBA00022581"/>
    </source>
</evidence>
<dbReference type="EMBL" id="KY969593">
    <property type="protein sequence ID" value="ARV85575.1"/>
    <property type="molecule type" value="Genomic_DNA"/>
</dbReference>
<dbReference type="GO" id="GO:0042025">
    <property type="term" value="C:host cell nucleus"/>
    <property type="evidence" value="ECO:0007669"/>
    <property type="project" value="UniProtKB-SubCell"/>
</dbReference>
<keyword evidence="7 18" id="KW-0863">Zinc-finger</keyword>
<dbReference type="GO" id="GO:0006351">
    <property type="term" value="P:DNA-templated transcription"/>
    <property type="evidence" value="ECO:0007669"/>
    <property type="project" value="UniProtKB-UniRule"/>
</dbReference>
<comment type="PTM">
    <text evidence="18">Highly phosphorylated.</text>
</comment>
<comment type="domain">
    <text evidence="18">The E7 terminal domain is an intrinsically disordered domain, whose flexibility and conformational transitions confer target adaptability to the oncoprotein. It allows adaptation to a variety of protein targets and exposes the PEST degradation sequence that regulates its turnover in the cell.</text>
</comment>
<keyword evidence="3 18" id="KW-1048">Host nucleus</keyword>
<dbReference type="SMR" id="A0A1Z1G733"/>
<evidence type="ECO:0000256" key="14">
    <source>
        <dbReference type="ARBA" id="ARBA00023200"/>
    </source>
</evidence>
<keyword evidence="10 18" id="KW-0805">Transcription regulation</keyword>
<evidence type="ECO:0000256" key="12">
    <source>
        <dbReference type="ARBA" id="ARBA00023159"/>
    </source>
</evidence>
<dbReference type="GO" id="GO:0039502">
    <property type="term" value="P:symbiont-mediated suppression of host type I interferon-mediated signaling pathway"/>
    <property type="evidence" value="ECO:0007669"/>
    <property type="project" value="UniProtKB-UniRule"/>
</dbReference>
<evidence type="ECO:0000256" key="11">
    <source>
        <dbReference type="ARBA" id="ARBA00023125"/>
    </source>
</evidence>
<evidence type="ECO:0000256" key="16">
    <source>
        <dbReference type="ARBA" id="ARBA00023280"/>
    </source>
</evidence>
<comment type="subcellular location">
    <subcellularLocation>
        <location evidence="18">Host cytoplasm</location>
    </subcellularLocation>
    <subcellularLocation>
        <location evidence="18">Host nucleus</location>
    </subcellularLocation>
    <text evidence="18">Predominantly found in the host nucleus.</text>
</comment>
<feature type="short sequence motif" description="LXCXE motif; interaction with host RB1 and TMEM173/STING" evidence="18">
    <location>
        <begin position="27"/>
        <end position="31"/>
    </location>
</feature>
<keyword evidence="17 18" id="KW-1078">G1/S host cell cycle checkpoint dysregulation by virus</keyword>
<evidence type="ECO:0000256" key="15">
    <source>
        <dbReference type="ARBA" id="ARBA00023258"/>
    </source>
</evidence>
<name>A0A1Z1G733_HPV20</name>
<organismHost>
    <name type="scientific">Homo sapiens</name>
    <name type="common">Human</name>
    <dbReference type="NCBI Taxonomy" id="9606"/>
</organismHost>
<accession>A0A1Z1G733</accession>
<keyword evidence="11 18" id="KW-0238">DNA-binding</keyword>
<evidence type="ECO:0000256" key="9">
    <source>
        <dbReference type="ARBA" id="ARBA00022833"/>
    </source>
</evidence>
<keyword evidence="14 18" id="KW-1035">Host cytoplasm</keyword>
<evidence type="ECO:0000256" key="2">
    <source>
        <dbReference type="ARBA" id="ARBA00022518"/>
    </source>
</evidence>
<evidence type="ECO:0000313" key="20">
    <source>
        <dbReference type="EMBL" id="ARV85575.1"/>
    </source>
</evidence>
<keyword evidence="15" id="KW-0922">Interferon antiviral system evasion</keyword>
<dbReference type="GO" id="GO:0008270">
    <property type="term" value="F:zinc ion binding"/>
    <property type="evidence" value="ECO:0007669"/>
    <property type="project" value="UniProtKB-KW"/>
</dbReference>
<dbReference type="GO" id="GO:0019904">
    <property type="term" value="F:protein domain specific binding"/>
    <property type="evidence" value="ECO:0007669"/>
    <property type="project" value="UniProtKB-UniRule"/>
</dbReference>
<keyword evidence="2 18" id="KW-0244">Early protein</keyword>
<dbReference type="InterPro" id="IPR000148">
    <property type="entry name" value="Papilloma_E7"/>
</dbReference>
<evidence type="ECO:0000256" key="10">
    <source>
        <dbReference type="ARBA" id="ARBA00023015"/>
    </source>
</evidence>
<keyword evidence="1 18" id="KW-1121">Modulation of host cell cycle by virus</keyword>
<keyword evidence="4 18" id="KW-0945">Host-virus interaction</keyword>
<keyword evidence="8 18" id="KW-1114">Inhibition of host interferon signaling pathway by virus</keyword>
<comment type="similarity">
    <text evidence="18 19">Belongs to the papillomaviridae E7 protein family.</text>
</comment>
<proteinExistence type="inferred from homology"/>
<comment type="caution">
    <text evidence="18">Lacks conserved residue(s) required for the propagation of feature annotation.</text>
</comment>
<feature type="short sequence motif" description="Nuclear export signal" evidence="18">
    <location>
        <begin position="75"/>
        <end position="83"/>
    </location>
</feature>
<dbReference type="GO" id="GO:0052170">
    <property type="term" value="P:symbiont-mediated suppression of host innate immune response"/>
    <property type="evidence" value="ECO:0007669"/>
    <property type="project" value="UniProtKB-KW"/>
</dbReference>
<evidence type="ECO:0000256" key="19">
    <source>
        <dbReference type="PIRNR" id="PIRNR003407"/>
    </source>
</evidence>
<keyword evidence="13 18" id="KW-0804">Transcription</keyword>
<evidence type="ECO:0000256" key="3">
    <source>
        <dbReference type="ARBA" id="ARBA00022562"/>
    </source>
</evidence>
<dbReference type="GO" id="GO:0003700">
    <property type="term" value="F:DNA-binding transcription factor activity"/>
    <property type="evidence" value="ECO:0007669"/>
    <property type="project" value="UniProtKB-UniRule"/>
</dbReference>
<reference evidence="20" key="1">
    <citation type="journal article" date="2017" name="Genome Announc.">
        <title>Genome Sequence of Human Papillomavirus Type 20, Strain HPV-20/Lancaster/2015.</title>
        <authorList>
            <person name="Atkinson K.V."/>
            <person name="Bishop L.A."/>
            <person name="Rhodes G."/>
            <person name="Salez N."/>
            <person name="McEwan N.R."/>
            <person name="Hegarty M.J."/>
            <person name="Robey J."/>
            <person name="Harding N."/>
            <person name="Wetherell S."/>
            <person name="Lauder R.M."/>
            <person name="Pickup R.W."/>
            <person name="Wilkinson M."/>
            <person name="Gatherer D."/>
        </authorList>
    </citation>
    <scope>NUCLEOTIDE SEQUENCE</scope>
    <source>
        <strain evidence="20">HPV-20/Lancaster/2015</strain>
    </source>
</reference>
<dbReference type="SUPFAM" id="SSF161234">
    <property type="entry name" value="E7 C-terminal domain-like"/>
    <property type="match status" value="1"/>
</dbReference>
<evidence type="ECO:0000256" key="8">
    <source>
        <dbReference type="ARBA" id="ARBA00022830"/>
    </source>
</evidence>
<dbReference type="GO" id="GO:0030430">
    <property type="term" value="C:host cell cytoplasm"/>
    <property type="evidence" value="ECO:0007669"/>
    <property type="project" value="UniProtKB-SubCell"/>
</dbReference>
<dbReference type="GO" id="GO:0039645">
    <property type="term" value="P:symbiont-mediated perturbation of host cell cycle G1/S transition checkpoint"/>
    <property type="evidence" value="ECO:0007669"/>
    <property type="project" value="UniProtKB-UniRule"/>
</dbReference>
<protein>
    <recommendedName>
        <fullName evidence="18 19">Protein E7</fullName>
    </recommendedName>
</protein>
<comment type="function">
    <text evidence="18">Plays a role in viral genome replication by driving entry of quiescent cells into the cell cycle. Stimulation of progression from G1 to S phase allows the virus to efficiently use the cellular DNA replicating machinery to achieve viral genome replication. E7 protein has both transforming and trans-activating activities. Induces the disassembly of the E2F1 transcription factor from RB1, with subsequent transcriptional activation of E2F1-regulated S-phase genes. Interferes with host histone deacetylation mediated by HDAC1 and HDAC2, leading to transcription activation. Plays also a role in the inhibition of both antiviral and antiproliferative functions of host interferon alpha. Interaction with host TMEM173/STING impairs the ability of TMEM173/STING to sense cytosolic DNA and promote the production of type I interferon (IFN-alpha and IFN-beta).</text>
</comment>
<evidence type="ECO:0000256" key="18">
    <source>
        <dbReference type="HAMAP-Rule" id="MF_04004"/>
    </source>
</evidence>
<evidence type="ECO:0000256" key="6">
    <source>
        <dbReference type="ARBA" id="ARBA00022723"/>
    </source>
</evidence>